<feature type="repeat" description="WD" evidence="3">
    <location>
        <begin position="839"/>
        <end position="883"/>
    </location>
</feature>
<feature type="repeat" description="WD" evidence="3">
    <location>
        <begin position="884"/>
        <end position="928"/>
    </location>
</feature>
<feature type="repeat" description="WD" evidence="3">
    <location>
        <begin position="929"/>
        <end position="973"/>
    </location>
</feature>
<feature type="repeat" description="WD" evidence="3">
    <location>
        <begin position="707"/>
        <end position="750"/>
    </location>
</feature>
<evidence type="ECO:0000313" key="4">
    <source>
        <dbReference type="EMBL" id="TCB90297.1"/>
    </source>
</evidence>
<dbReference type="PROSITE" id="PS50082">
    <property type="entry name" value="WD_REPEATS_2"/>
    <property type="match status" value="9"/>
</dbReference>
<dbReference type="Gene3D" id="2.130.10.10">
    <property type="entry name" value="YVTN repeat-like/Quinoprotein amine dehydrogenase"/>
    <property type="match status" value="3"/>
</dbReference>
<dbReference type="SMART" id="SM00320">
    <property type="entry name" value="WD40"/>
    <property type="match status" value="10"/>
</dbReference>
<name>A0A4R0G2U0_9ACTN</name>
<feature type="repeat" description="WD" evidence="3">
    <location>
        <begin position="663"/>
        <end position="706"/>
    </location>
</feature>
<dbReference type="SUPFAM" id="SSF52540">
    <property type="entry name" value="P-loop containing nucleoside triphosphate hydrolases"/>
    <property type="match status" value="1"/>
</dbReference>
<proteinExistence type="predicted"/>
<dbReference type="Proteomes" id="UP000292274">
    <property type="component" value="Unassembled WGS sequence"/>
</dbReference>
<evidence type="ECO:0000313" key="5">
    <source>
        <dbReference type="Proteomes" id="UP000292274"/>
    </source>
</evidence>
<dbReference type="CDD" id="cd00200">
    <property type="entry name" value="WD40"/>
    <property type="match status" value="1"/>
</dbReference>
<keyword evidence="5" id="KW-1185">Reference proteome</keyword>
<dbReference type="InterPro" id="IPR027417">
    <property type="entry name" value="P-loop_NTPase"/>
</dbReference>
<feature type="repeat" description="WD" evidence="3">
    <location>
        <begin position="751"/>
        <end position="794"/>
    </location>
</feature>
<dbReference type="PROSITE" id="PS50294">
    <property type="entry name" value="WD_REPEATS_REGION"/>
    <property type="match status" value="6"/>
</dbReference>
<evidence type="ECO:0000256" key="2">
    <source>
        <dbReference type="ARBA" id="ARBA00022737"/>
    </source>
</evidence>
<sequence length="1002" mass="108165">MSRSWQLAPGAVAAGRDISGTVNTGPTYVQVTAGRFDQVHDAVFDPAPLFELLDLARFQGRKELISRIDERITTTDRGYVVVRGEAGVGKSTLAAHLVWTRPCAYHFTGLDGGARNPVEARKSLAAQLIGAWRLAQRFTPGDVFPAAAERPDWLAKVIRAAIAARNEQHPPAERRPIVLIVDGLDEAEPDPPGMGTGIPLGLPTPDALPSGAYIIATSRYGLPLVALRDPLRVGWSQIDVQGADNLADMAAYLRGATSGPNSDPALARTLSDHGVTAEAFTTTLLNRCQGVWIYLRYVLDEIRAGLRPPNDIAFLPDRLRGYYEQHVQRWSEHHAWEHIHLPALALLAALRRRITIKDLAAALQQPGVTGELTKWLDGPARAFLDVTTGVGDVRQYQVRHQSLRDLFIAPATADDREPLDAGLTERLHAAWMAAHRAIAMWLIPFQNSTTGRRDWAGMDHYTRLQLPSHAAAGKVLDDLVTDPGFLLSFPPGQVLWHRHTLTRRQNITAAAALESAATSDWSNRTESERAWWLHIWARKTRSTHLADRLTSGGYEWPWHVHSAVWSGATARILTGHTGAVLTVTVLPGPDGQYRIVSGSNDRTVRVWDPDSGSLLAELTGLGEGLSAVAALPGPDGQYRIVSGNNDGTVRIWDADSGTLLAAIAAHTNEVCSVVVLPGKDGRHRIVSAGDETICVWDPDNGTQLAELTGHTSEVTALAVLPSPDGRHRIVSAGDETVRVWDPDNGIPLARLTGHTSWVSSLAVLPNADGRHLIVSAGDGTVRVWDPDQKTQLSVLGGHTRGISAVAVLPGLNGRHRIVSTGDETIRVWDPDNGTQLAELTGHTNEVTALAVLPGPEGQYRIVSGSSDETVRVWDPDNATELAELTGHPSEVTALAVLPTPDGRHHIVSGSSDEAVRVWDPDNGIQLAELTGHTNEVTALAVLPGPEGQYRIVSGSSDRTVRLWDPDNAIELTELTGHTDEVTALAVLPTPDGRHHIVSGSSD</sequence>
<evidence type="ECO:0000256" key="3">
    <source>
        <dbReference type="PROSITE-ProRule" id="PRU00221"/>
    </source>
</evidence>
<dbReference type="PANTHER" id="PTHR19848">
    <property type="entry name" value="WD40 REPEAT PROTEIN"/>
    <property type="match status" value="1"/>
</dbReference>
<feature type="repeat" description="WD" evidence="3">
    <location>
        <begin position="795"/>
        <end position="838"/>
    </location>
</feature>
<dbReference type="EMBL" id="SJJR01000030">
    <property type="protein sequence ID" value="TCB90297.1"/>
    <property type="molecule type" value="Genomic_DNA"/>
</dbReference>
<dbReference type="PRINTS" id="PR00320">
    <property type="entry name" value="GPROTEINBRPT"/>
</dbReference>
<dbReference type="InterPro" id="IPR001680">
    <property type="entry name" value="WD40_rpt"/>
</dbReference>
<dbReference type="InterPro" id="IPR036322">
    <property type="entry name" value="WD40_repeat_dom_sf"/>
</dbReference>
<dbReference type="Gene3D" id="3.40.50.300">
    <property type="entry name" value="P-loop containing nucleotide triphosphate hydrolases"/>
    <property type="match status" value="1"/>
</dbReference>
<dbReference type="SUPFAM" id="SSF50978">
    <property type="entry name" value="WD40 repeat-like"/>
    <property type="match status" value="2"/>
</dbReference>
<dbReference type="InterPro" id="IPR019775">
    <property type="entry name" value="WD40_repeat_CS"/>
</dbReference>
<dbReference type="PROSITE" id="PS00678">
    <property type="entry name" value="WD_REPEATS_1"/>
    <property type="match status" value="1"/>
</dbReference>
<dbReference type="InterPro" id="IPR015943">
    <property type="entry name" value="WD40/YVTN_repeat-like_dom_sf"/>
</dbReference>
<organism evidence="4 5">
    <name type="scientific">Micromonospora zingiberis</name>
    <dbReference type="NCBI Taxonomy" id="2053011"/>
    <lineage>
        <taxon>Bacteria</taxon>
        <taxon>Bacillati</taxon>
        <taxon>Actinomycetota</taxon>
        <taxon>Actinomycetes</taxon>
        <taxon>Micromonosporales</taxon>
        <taxon>Micromonosporaceae</taxon>
        <taxon>Micromonospora</taxon>
    </lineage>
</organism>
<keyword evidence="1 3" id="KW-0853">WD repeat</keyword>
<evidence type="ECO:0000256" key="1">
    <source>
        <dbReference type="ARBA" id="ARBA00022574"/>
    </source>
</evidence>
<dbReference type="PANTHER" id="PTHR19848:SF8">
    <property type="entry name" value="F-BOX AND WD REPEAT DOMAIN CONTAINING 7"/>
    <property type="match status" value="1"/>
</dbReference>
<accession>A0A4R0G2U0</accession>
<feature type="repeat" description="WD" evidence="3">
    <location>
        <begin position="573"/>
        <end position="617"/>
    </location>
</feature>
<dbReference type="AlphaFoldDB" id="A0A4R0G2U0"/>
<dbReference type="Pfam" id="PF00400">
    <property type="entry name" value="WD40"/>
    <property type="match status" value="10"/>
</dbReference>
<dbReference type="InterPro" id="IPR020472">
    <property type="entry name" value="WD40_PAC1"/>
</dbReference>
<comment type="caution">
    <text evidence="4">The sequence shown here is derived from an EMBL/GenBank/DDBJ whole genome shotgun (WGS) entry which is preliminary data.</text>
</comment>
<feature type="non-terminal residue" evidence="4">
    <location>
        <position position="1002"/>
    </location>
</feature>
<keyword evidence="2" id="KW-0677">Repeat</keyword>
<gene>
    <name evidence="4" type="ORF">E0H26_27380</name>
</gene>
<protein>
    <submittedName>
        <fullName evidence="4">Uncharacterized protein</fullName>
    </submittedName>
</protein>
<feature type="repeat" description="WD" evidence="3">
    <location>
        <begin position="640"/>
        <end position="662"/>
    </location>
</feature>
<reference evidence="4 5" key="1">
    <citation type="submission" date="2019-02" db="EMBL/GenBank/DDBJ databases">
        <title>Jishengella sp. nov., isolated from a root of Zingiber montanum.</title>
        <authorList>
            <person name="Kuncharoen N."/>
            <person name="Kudo T."/>
            <person name="Masahiro Y."/>
            <person name="Ohkuma M."/>
            <person name="Tanasupawat S."/>
        </authorList>
    </citation>
    <scope>NUCLEOTIDE SEQUENCE [LARGE SCALE GENOMIC DNA]</scope>
    <source>
        <strain evidence="4 5">PLAI 1-1</strain>
    </source>
</reference>